<dbReference type="Proteomes" id="UP000001194">
    <property type="component" value="Unassembled WGS sequence"/>
</dbReference>
<dbReference type="EMBL" id="DS547140">
    <property type="protein sequence ID" value="EDR01291.1"/>
    <property type="molecule type" value="Genomic_DNA"/>
</dbReference>
<reference evidence="2 3" key="1">
    <citation type="journal article" date="2008" name="Nature">
        <title>The genome of Laccaria bicolor provides insights into mycorrhizal symbiosis.</title>
        <authorList>
            <person name="Martin F."/>
            <person name="Aerts A."/>
            <person name="Ahren D."/>
            <person name="Brun A."/>
            <person name="Danchin E.G.J."/>
            <person name="Duchaussoy F."/>
            <person name="Gibon J."/>
            <person name="Kohler A."/>
            <person name="Lindquist E."/>
            <person name="Pereda V."/>
            <person name="Salamov A."/>
            <person name="Shapiro H.J."/>
            <person name="Wuyts J."/>
            <person name="Blaudez D."/>
            <person name="Buee M."/>
            <person name="Brokstein P."/>
            <person name="Canbaeck B."/>
            <person name="Cohen D."/>
            <person name="Courty P.E."/>
            <person name="Coutinho P.M."/>
            <person name="Delaruelle C."/>
            <person name="Detter J.C."/>
            <person name="Deveau A."/>
            <person name="DiFazio S."/>
            <person name="Duplessis S."/>
            <person name="Fraissinet-Tachet L."/>
            <person name="Lucic E."/>
            <person name="Frey-Klett P."/>
            <person name="Fourrey C."/>
            <person name="Feussner I."/>
            <person name="Gay G."/>
            <person name="Grimwood J."/>
            <person name="Hoegger P.J."/>
            <person name="Jain P."/>
            <person name="Kilaru S."/>
            <person name="Labbe J."/>
            <person name="Lin Y.C."/>
            <person name="Legue V."/>
            <person name="Le Tacon F."/>
            <person name="Marmeisse R."/>
            <person name="Melayah D."/>
            <person name="Montanini B."/>
            <person name="Muratet M."/>
            <person name="Nehls U."/>
            <person name="Niculita-Hirzel H."/>
            <person name="Oudot-Le Secq M.P."/>
            <person name="Peter M."/>
            <person name="Quesneville H."/>
            <person name="Rajashekar B."/>
            <person name="Reich M."/>
            <person name="Rouhier N."/>
            <person name="Schmutz J."/>
            <person name="Yin T."/>
            <person name="Chalot M."/>
            <person name="Henrissat B."/>
            <person name="Kuees U."/>
            <person name="Lucas S."/>
            <person name="Van de Peer Y."/>
            <person name="Podila G.K."/>
            <person name="Polle A."/>
            <person name="Pukkila P.J."/>
            <person name="Richardson P.M."/>
            <person name="Rouze P."/>
            <person name="Sanders I.R."/>
            <person name="Stajich J.E."/>
            <person name="Tunlid A."/>
            <person name="Tuskan G."/>
            <person name="Grigoriev I.V."/>
        </authorList>
    </citation>
    <scope>NUCLEOTIDE SEQUENCE [LARGE SCALE GENOMIC DNA]</scope>
    <source>
        <strain evidence="3">S238N-H82 / ATCC MYA-4686</strain>
    </source>
</reference>
<evidence type="ECO:0000313" key="3">
    <source>
        <dbReference type="Proteomes" id="UP000001194"/>
    </source>
</evidence>
<keyword evidence="1" id="KW-0812">Transmembrane</keyword>
<keyword evidence="3" id="KW-1185">Reference proteome</keyword>
<dbReference type="RefSeq" id="XP_001887998.1">
    <property type="nucleotide sequence ID" value="XM_001887963.1"/>
</dbReference>
<evidence type="ECO:0000256" key="1">
    <source>
        <dbReference type="SAM" id="Phobius"/>
    </source>
</evidence>
<keyword evidence="1" id="KW-0472">Membrane</keyword>
<dbReference type="KEGG" id="lbc:LACBIDRAFT_312198"/>
<keyword evidence="1" id="KW-1133">Transmembrane helix</keyword>
<gene>
    <name evidence="2" type="ORF">LACBIDRAFT_312198</name>
</gene>
<dbReference type="HOGENOM" id="CLU_2942173_0_0_1"/>
<accession>B0DVQ4</accession>
<proteinExistence type="predicted"/>
<sequence length="60" mass="6552">MLLRCPALIWIVVAWPFVVTLSLIIAIQSEVVVIDDVHLFHLALLSSTTSVLVVSAVMHA</sequence>
<protein>
    <submittedName>
        <fullName evidence="2">Predicted protein</fullName>
    </submittedName>
</protein>
<evidence type="ECO:0000313" key="2">
    <source>
        <dbReference type="EMBL" id="EDR01291.1"/>
    </source>
</evidence>
<dbReference type="GeneID" id="6083678"/>
<organism evidence="3">
    <name type="scientific">Laccaria bicolor (strain S238N-H82 / ATCC MYA-4686)</name>
    <name type="common">Bicoloured deceiver</name>
    <name type="synonym">Laccaria laccata var. bicolor</name>
    <dbReference type="NCBI Taxonomy" id="486041"/>
    <lineage>
        <taxon>Eukaryota</taxon>
        <taxon>Fungi</taxon>
        <taxon>Dikarya</taxon>
        <taxon>Basidiomycota</taxon>
        <taxon>Agaricomycotina</taxon>
        <taxon>Agaricomycetes</taxon>
        <taxon>Agaricomycetidae</taxon>
        <taxon>Agaricales</taxon>
        <taxon>Agaricineae</taxon>
        <taxon>Hydnangiaceae</taxon>
        <taxon>Laccaria</taxon>
    </lineage>
</organism>
<dbReference type="InParanoid" id="B0DVQ4"/>
<dbReference type="AlphaFoldDB" id="B0DVQ4"/>
<feature type="transmembrane region" description="Helical" evidence="1">
    <location>
        <begin position="39"/>
        <end position="58"/>
    </location>
</feature>
<feature type="transmembrane region" description="Helical" evidence="1">
    <location>
        <begin position="7"/>
        <end position="27"/>
    </location>
</feature>
<name>B0DVQ4_LACBS</name>